<evidence type="ECO:0000256" key="5">
    <source>
        <dbReference type="ARBA" id="ARBA00022692"/>
    </source>
</evidence>
<proteinExistence type="inferred from homology"/>
<dbReference type="Proteomes" id="UP000016960">
    <property type="component" value="Unassembled WGS sequence"/>
</dbReference>
<evidence type="ECO:0000256" key="10">
    <source>
        <dbReference type="ARBA" id="ARBA00023136"/>
    </source>
</evidence>
<feature type="transmembrane region" description="Helical" evidence="14">
    <location>
        <begin position="537"/>
        <end position="559"/>
    </location>
</feature>
<evidence type="ECO:0000313" key="16">
    <source>
        <dbReference type="Proteomes" id="UP000016960"/>
    </source>
</evidence>
<feature type="transmembrane region" description="Helical" evidence="14">
    <location>
        <begin position="339"/>
        <end position="358"/>
    </location>
</feature>
<feature type="transmembrane region" description="Helical" evidence="14">
    <location>
        <begin position="75"/>
        <end position="94"/>
    </location>
</feature>
<evidence type="ECO:0000256" key="11">
    <source>
        <dbReference type="ARBA" id="ARBA00023201"/>
    </source>
</evidence>
<sequence length="607" mass="66448">MQIIDWIVVALYLGTIVALGFWLQRRASGGIEAYFLGDRDLPWWALGASGMASNTDIAGTMGITALVYALGTQGFFIELRGGIVLVMAFFAIFMGKWMRRSQAMTLAEWMELRFGTGAAGRWARAIAAVANLVVSIWILSFFATGGGKFFGLLLGIDDRLAAMLTIVLAGLYTAVSGFYGVIWTDVFQGVLIFVAILYVCAIAMQTVVLPESFMVSVPAADGQFVEITNTLSDWSRLWPAAELDLPGQYSAFNFLGVTVGFYFLKTVLEGMSGVGGYISQRYFAARSDREVGLLSAFWILLLSFRWPLVTAFAVLGIHHGLTRGAIADPELVLPTVLDAYIPVGIKGLLVACFVAAAMSTFDSIINSSAAFWVRDLYQGFINPQATERQLIWHSRISSLVIMALGLAFSFSAVNVNDIWGWLTFAMGSGLFVPLLLRWYWWRFNGFGFAIGMATGAVSAIALRLSDVTLPEYANFLLPSGLSLLGCLIGTYLTPATDTAVLENFYRVTRPFGFWGSVGETLPRGVRAKIAAENQRDAIAVCLAVPWQLVLFLSGMMAMMQQWDSFGLLVLVWLLLSIGLYFTWYRHLSKEVRVSDPKTAAPASEPSA</sequence>
<keyword evidence="11" id="KW-0739">Sodium transport</keyword>
<keyword evidence="8" id="KW-0915">Sodium</keyword>
<dbReference type="eggNOG" id="COG0591">
    <property type="taxonomic scope" value="Bacteria"/>
</dbReference>
<evidence type="ECO:0000256" key="1">
    <source>
        <dbReference type="ARBA" id="ARBA00004651"/>
    </source>
</evidence>
<gene>
    <name evidence="15" type="ORF">KR51_00021130</name>
</gene>
<feature type="transmembrane region" description="Helical" evidence="14">
    <location>
        <begin position="443"/>
        <end position="463"/>
    </location>
</feature>
<keyword evidence="7 14" id="KW-1133">Transmembrane helix</keyword>
<dbReference type="FunCoup" id="U5DI12">
    <property type="interactions" value="220"/>
</dbReference>
<evidence type="ECO:0000256" key="7">
    <source>
        <dbReference type="ARBA" id="ARBA00022989"/>
    </source>
</evidence>
<name>U5DI12_9CHRO</name>
<dbReference type="GO" id="GO:0005298">
    <property type="term" value="F:proline:sodium symporter activity"/>
    <property type="evidence" value="ECO:0007669"/>
    <property type="project" value="TreeGrafter"/>
</dbReference>
<keyword evidence="10 14" id="KW-0472">Membrane</keyword>
<dbReference type="PATRIC" id="fig|582515.4.peg.2374"/>
<feature type="transmembrane region" description="Helical" evidence="14">
    <location>
        <begin position="6"/>
        <end position="23"/>
    </location>
</feature>
<keyword evidence="4" id="KW-1003">Cell membrane</keyword>
<dbReference type="OrthoDB" id="9810181at2"/>
<feature type="transmembrane region" description="Helical" evidence="14">
    <location>
        <begin position="291"/>
        <end position="319"/>
    </location>
</feature>
<evidence type="ECO:0000256" key="13">
    <source>
        <dbReference type="RuleBase" id="RU362091"/>
    </source>
</evidence>
<dbReference type="InterPro" id="IPR038377">
    <property type="entry name" value="Na/Glc_symporter_sf"/>
</dbReference>
<evidence type="ECO:0000256" key="14">
    <source>
        <dbReference type="SAM" id="Phobius"/>
    </source>
</evidence>
<dbReference type="STRING" id="582515.KR51_00021130"/>
<evidence type="ECO:0000313" key="15">
    <source>
        <dbReference type="EMBL" id="ERN41311.1"/>
    </source>
</evidence>
<comment type="similarity">
    <text evidence="2 13">Belongs to the sodium:solute symporter (SSF) (TC 2.A.21) family.</text>
</comment>
<dbReference type="InterPro" id="IPR001734">
    <property type="entry name" value="Na/solute_symporter"/>
</dbReference>
<evidence type="ECO:0000256" key="12">
    <source>
        <dbReference type="ARBA" id="ARBA00033708"/>
    </source>
</evidence>
<dbReference type="PANTHER" id="PTHR48086:SF3">
    <property type="entry name" value="SODIUM_PROLINE SYMPORTER"/>
    <property type="match status" value="1"/>
</dbReference>
<keyword evidence="5 14" id="KW-0812">Transmembrane</keyword>
<feature type="transmembrane region" description="Helical" evidence="14">
    <location>
        <begin position="565"/>
        <end position="584"/>
    </location>
</feature>
<dbReference type="Pfam" id="PF00474">
    <property type="entry name" value="SSF"/>
    <property type="match status" value="1"/>
</dbReference>
<dbReference type="PROSITE" id="PS50283">
    <property type="entry name" value="NA_SOLUT_SYMP_3"/>
    <property type="match status" value="1"/>
</dbReference>
<evidence type="ECO:0000256" key="2">
    <source>
        <dbReference type="ARBA" id="ARBA00006434"/>
    </source>
</evidence>
<dbReference type="EMBL" id="ASSJ01000050">
    <property type="protein sequence ID" value="ERN41311.1"/>
    <property type="molecule type" value="Genomic_DNA"/>
</dbReference>
<evidence type="ECO:0000256" key="3">
    <source>
        <dbReference type="ARBA" id="ARBA00022448"/>
    </source>
</evidence>
<comment type="catalytic activity">
    <reaction evidence="12">
        <text>L-proline(in) + Na(+)(in) = L-proline(out) + Na(+)(out)</text>
        <dbReference type="Rhea" id="RHEA:28967"/>
        <dbReference type="ChEBI" id="CHEBI:29101"/>
        <dbReference type="ChEBI" id="CHEBI:60039"/>
    </reaction>
</comment>
<organism evidence="15 16">
    <name type="scientific">Rubidibacter lacunae KORDI 51-2</name>
    <dbReference type="NCBI Taxonomy" id="582515"/>
    <lineage>
        <taxon>Bacteria</taxon>
        <taxon>Bacillati</taxon>
        <taxon>Cyanobacteriota</taxon>
        <taxon>Cyanophyceae</taxon>
        <taxon>Oscillatoriophycideae</taxon>
        <taxon>Chroococcales</taxon>
        <taxon>Aphanothecaceae</taxon>
        <taxon>Rubidibacter</taxon>
    </lineage>
</organism>
<feature type="transmembrane region" description="Helical" evidence="14">
    <location>
        <begin position="254"/>
        <end position="279"/>
    </location>
</feature>
<dbReference type="GO" id="GO:0015824">
    <property type="term" value="P:proline transport"/>
    <property type="evidence" value="ECO:0007669"/>
    <property type="project" value="TreeGrafter"/>
</dbReference>
<dbReference type="InterPro" id="IPR050277">
    <property type="entry name" value="Sodium:Solute_Symporter"/>
</dbReference>
<evidence type="ECO:0000256" key="6">
    <source>
        <dbReference type="ARBA" id="ARBA00022847"/>
    </source>
</evidence>
<dbReference type="RefSeq" id="WP_022607139.1">
    <property type="nucleotide sequence ID" value="NZ_ASSJ01000050.1"/>
</dbReference>
<feature type="transmembrane region" description="Helical" evidence="14">
    <location>
        <begin position="43"/>
        <end position="69"/>
    </location>
</feature>
<reference evidence="15 16" key="1">
    <citation type="submission" date="2013-05" db="EMBL/GenBank/DDBJ databases">
        <title>Draft genome sequence of Rubidibacter lacunae KORDI 51-2.</title>
        <authorList>
            <person name="Choi D.H."/>
            <person name="Noh J.H."/>
            <person name="Kwon K.-K."/>
            <person name="Lee J.-H."/>
            <person name="Ryu J.-Y."/>
        </authorList>
    </citation>
    <scope>NUCLEOTIDE SEQUENCE [LARGE SCALE GENOMIC DNA]</scope>
    <source>
        <strain evidence="15 16">KORDI 51-2</strain>
    </source>
</reference>
<accession>U5DI12</accession>
<dbReference type="InParanoid" id="U5DI12"/>
<feature type="transmembrane region" description="Helical" evidence="14">
    <location>
        <begin position="418"/>
        <end position="436"/>
    </location>
</feature>
<dbReference type="PANTHER" id="PTHR48086">
    <property type="entry name" value="SODIUM/PROLINE SYMPORTER-RELATED"/>
    <property type="match status" value="1"/>
</dbReference>
<keyword evidence="9" id="KW-0406">Ion transport</keyword>
<comment type="caution">
    <text evidence="15">The sequence shown here is derived from an EMBL/GenBank/DDBJ whole genome shotgun (WGS) entry which is preliminary data.</text>
</comment>
<dbReference type="GO" id="GO:0015193">
    <property type="term" value="F:L-proline transmembrane transporter activity"/>
    <property type="evidence" value="ECO:0007669"/>
    <property type="project" value="TreeGrafter"/>
</dbReference>
<evidence type="ECO:0000256" key="4">
    <source>
        <dbReference type="ARBA" id="ARBA00022475"/>
    </source>
</evidence>
<keyword evidence="16" id="KW-1185">Reference proteome</keyword>
<dbReference type="Gene3D" id="1.20.1730.10">
    <property type="entry name" value="Sodium/glucose cotransporter"/>
    <property type="match status" value="1"/>
</dbReference>
<keyword evidence="6" id="KW-0769">Symport</keyword>
<evidence type="ECO:0000256" key="9">
    <source>
        <dbReference type="ARBA" id="ARBA00023065"/>
    </source>
</evidence>
<feature type="transmembrane region" description="Helical" evidence="14">
    <location>
        <begin position="475"/>
        <end position="493"/>
    </location>
</feature>
<comment type="subcellular location">
    <subcellularLocation>
        <location evidence="1">Cell membrane</location>
        <topology evidence="1">Multi-pass membrane protein</topology>
    </subcellularLocation>
</comment>
<protein>
    <submittedName>
        <fullName evidence="15">Na+/proline symporter</fullName>
    </submittedName>
</protein>
<evidence type="ECO:0000256" key="8">
    <source>
        <dbReference type="ARBA" id="ARBA00023053"/>
    </source>
</evidence>
<feature type="transmembrane region" description="Helical" evidence="14">
    <location>
        <begin position="122"/>
        <end position="142"/>
    </location>
</feature>
<keyword evidence="3" id="KW-0813">Transport</keyword>
<feature type="transmembrane region" description="Helical" evidence="14">
    <location>
        <begin position="396"/>
        <end position="412"/>
    </location>
</feature>
<dbReference type="GO" id="GO:0005886">
    <property type="term" value="C:plasma membrane"/>
    <property type="evidence" value="ECO:0007669"/>
    <property type="project" value="UniProtKB-SubCell"/>
</dbReference>
<dbReference type="AlphaFoldDB" id="U5DI12"/>
<feature type="transmembrane region" description="Helical" evidence="14">
    <location>
        <begin position="162"/>
        <end position="182"/>
    </location>
</feature>
<feature type="transmembrane region" description="Helical" evidence="14">
    <location>
        <begin position="189"/>
        <end position="208"/>
    </location>
</feature>